<reference evidence="2 3" key="1">
    <citation type="submission" date="2020-02" db="EMBL/GenBank/DDBJ databases">
        <title>Shewanella WXL01 sp. nov., a marine bacterium isolated from green algae in Luhuitou Fringing Reef (Northern South China Sea).</title>
        <authorList>
            <person name="Wang X."/>
        </authorList>
    </citation>
    <scope>NUCLEOTIDE SEQUENCE [LARGE SCALE GENOMIC DNA]</scope>
    <source>
        <strain evidence="2 3">MCCC 1A01895</strain>
    </source>
</reference>
<gene>
    <name evidence="2" type="ORF">G3R48_16135</name>
</gene>
<evidence type="ECO:0000313" key="3">
    <source>
        <dbReference type="Proteomes" id="UP000811844"/>
    </source>
</evidence>
<dbReference type="PROSITE" id="PS51186">
    <property type="entry name" value="GNAT"/>
    <property type="match status" value="1"/>
</dbReference>
<dbReference type="Pfam" id="PF00583">
    <property type="entry name" value="Acetyltransf_1"/>
    <property type="match status" value="1"/>
</dbReference>
<dbReference type="CDD" id="cd04301">
    <property type="entry name" value="NAT_SF"/>
    <property type="match status" value="1"/>
</dbReference>
<dbReference type="InterPro" id="IPR016181">
    <property type="entry name" value="Acyl_CoA_acyltransferase"/>
</dbReference>
<proteinExistence type="predicted"/>
<dbReference type="RefSeq" id="WP_153666238.1">
    <property type="nucleotide sequence ID" value="NZ_JAAIKR010000021.1"/>
</dbReference>
<keyword evidence="3" id="KW-1185">Reference proteome</keyword>
<dbReference type="InterPro" id="IPR000182">
    <property type="entry name" value="GNAT_dom"/>
</dbReference>
<dbReference type="Gene3D" id="3.40.630.30">
    <property type="match status" value="1"/>
</dbReference>
<dbReference type="SUPFAM" id="SSF55729">
    <property type="entry name" value="Acyl-CoA N-acyltransferases (Nat)"/>
    <property type="match status" value="1"/>
</dbReference>
<accession>A0ABS5I6H7</accession>
<feature type="domain" description="N-acetyltransferase" evidence="1">
    <location>
        <begin position="26"/>
        <end position="164"/>
    </location>
</feature>
<comment type="caution">
    <text evidence="2">The sequence shown here is derived from an EMBL/GenBank/DDBJ whole genome shotgun (WGS) entry which is preliminary data.</text>
</comment>
<evidence type="ECO:0000313" key="2">
    <source>
        <dbReference type="EMBL" id="MBR9729501.1"/>
    </source>
</evidence>
<organism evidence="2 3">
    <name type="scientific">Shewanella intestini</name>
    <dbReference type="NCBI Taxonomy" id="2017544"/>
    <lineage>
        <taxon>Bacteria</taxon>
        <taxon>Pseudomonadati</taxon>
        <taxon>Pseudomonadota</taxon>
        <taxon>Gammaproteobacteria</taxon>
        <taxon>Alteromonadales</taxon>
        <taxon>Shewanellaceae</taxon>
        <taxon>Shewanella</taxon>
    </lineage>
</organism>
<evidence type="ECO:0000259" key="1">
    <source>
        <dbReference type="PROSITE" id="PS51186"/>
    </source>
</evidence>
<name>A0ABS5I6H7_9GAMM</name>
<sequence length="164" mass="18840">MPDVTIYYLEMTSPEALLPKHDSKGLIISQAQIKQYQFNRFLYAFVGQAWQWTDKLKWTNKQWQQYSEADNLHLYVAYLEGSPAGYFELQQEGGNIELMYFGMGEKFIGKGLGGYLLSKAISTAWEIDGIKRLSVNTCSLDHPNALNNYLARGFKLYKTEIEST</sequence>
<protein>
    <submittedName>
        <fullName evidence="2">GNAT family N-acetyltransferase</fullName>
    </submittedName>
</protein>
<dbReference type="EMBL" id="JAAIKR010000021">
    <property type="protein sequence ID" value="MBR9729501.1"/>
    <property type="molecule type" value="Genomic_DNA"/>
</dbReference>
<dbReference type="Proteomes" id="UP000811844">
    <property type="component" value="Unassembled WGS sequence"/>
</dbReference>